<dbReference type="GO" id="GO:0009099">
    <property type="term" value="P:L-valine biosynthetic process"/>
    <property type="evidence" value="ECO:0007669"/>
    <property type="project" value="TreeGrafter"/>
</dbReference>
<reference evidence="7" key="2">
    <citation type="submission" date="2020-09" db="EMBL/GenBank/DDBJ databases">
        <authorList>
            <person name="Sun Q."/>
            <person name="Ohkuma M."/>
        </authorList>
    </citation>
    <scope>NUCLEOTIDE SEQUENCE</scope>
    <source>
        <strain evidence="7">JCM 19596</strain>
    </source>
</reference>
<evidence type="ECO:0000259" key="4">
    <source>
        <dbReference type="Pfam" id="PF00205"/>
    </source>
</evidence>
<feature type="domain" description="Thiamine pyrophosphate enzyme N-terminal TPP-binding" evidence="6">
    <location>
        <begin position="1"/>
        <end position="115"/>
    </location>
</feature>
<dbReference type="GO" id="GO:0044272">
    <property type="term" value="P:sulfur compound biosynthetic process"/>
    <property type="evidence" value="ECO:0007669"/>
    <property type="project" value="UniProtKB-ARBA"/>
</dbReference>
<reference evidence="7" key="1">
    <citation type="journal article" date="2014" name="Int. J. Syst. Evol. Microbiol.">
        <title>Complete genome sequence of Corynebacterium casei LMG S-19264T (=DSM 44701T), isolated from a smear-ripened cheese.</title>
        <authorList>
            <consortium name="US DOE Joint Genome Institute (JGI-PGF)"/>
            <person name="Walter F."/>
            <person name="Albersmeier A."/>
            <person name="Kalinowski J."/>
            <person name="Ruckert C."/>
        </authorList>
    </citation>
    <scope>NUCLEOTIDE SEQUENCE</scope>
    <source>
        <strain evidence="7">JCM 19596</strain>
    </source>
</reference>
<dbReference type="NCBIfam" id="NF006187">
    <property type="entry name" value="PRK08322.1"/>
    <property type="match status" value="1"/>
</dbReference>
<dbReference type="GO" id="GO:0050660">
    <property type="term" value="F:flavin adenine dinucleotide binding"/>
    <property type="evidence" value="ECO:0007669"/>
    <property type="project" value="TreeGrafter"/>
</dbReference>
<dbReference type="GO" id="GO:0005948">
    <property type="term" value="C:acetolactate synthase complex"/>
    <property type="evidence" value="ECO:0007669"/>
    <property type="project" value="TreeGrafter"/>
</dbReference>
<keyword evidence="2 3" id="KW-0786">Thiamine pyrophosphate</keyword>
<evidence type="ECO:0000259" key="6">
    <source>
        <dbReference type="Pfam" id="PF02776"/>
    </source>
</evidence>
<evidence type="ECO:0000256" key="1">
    <source>
        <dbReference type="ARBA" id="ARBA00007812"/>
    </source>
</evidence>
<dbReference type="FunFam" id="3.40.50.970:FF:000007">
    <property type="entry name" value="Acetolactate synthase"/>
    <property type="match status" value="1"/>
</dbReference>
<dbReference type="PANTHER" id="PTHR18968:SF129">
    <property type="entry name" value="ACETOLACTATE SYNTHASE"/>
    <property type="match status" value="1"/>
</dbReference>
<dbReference type="GO" id="GO:0000287">
    <property type="term" value="F:magnesium ion binding"/>
    <property type="evidence" value="ECO:0007669"/>
    <property type="project" value="InterPro"/>
</dbReference>
<dbReference type="InterPro" id="IPR011766">
    <property type="entry name" value="TPP_enzyme_TPP-bd"/>
</dbReference>
<evidence type="ECO:0000256" key="2">
    <source>
        <dbReference type="ARBA" id="ARBA00023052"/>
    </source>
</evidence>
<dbReference type="InterPro" id="IPR029035">
    <property type="entry name" value="DHS-like_NAD/FAD-binding_dom"/>
</dbReference>
<feature type="domain" description="Thiamine pyrophosphate enzyme central" evidence="4">
    <location>
        <begin position="187"/>
        <end position="318"/>
    </location>
</feature>
<name>A0A830FM72_9EURY</name>
<dbReference type="Gene3D" id="3.40.50.970">
    <property type="match status" value="2"/>
</dbReference>
<dbReference type="GO" id="GO:0009097">
    <property type="term" value="P:isoleucine biosynthetic process"/>
    <property type="evidence" value="ECO:0007669"/>
    <property type="project" value="TreeGrafter"/>
</dbReference>
<dbReference type="InterPro" id="IPR012001">
    <property type="entry name" value="Thiamin_PyroP_enz_TPP-bd_dom"/>
</dbReference>
<comment type="similarity">
    <text evidence="1 3">Belongs to the TPP enzyme family.</text>
</comment>
<protein>
    <submittedName>
        <fullName evidence="7">Acetolactate synthase</fullName>
    </submittedName>
</protein>
<keyword evidence="8" id="KW-1185">Reference proteome</keyword>
<dbReference type="Proteomes" id="UP000607197">
    <property type="component" value="Unassembled WGS sequence"/>
</dbReference>
<evidence type="ECO:0000313" key="7">
    <source>
        <dbReference type="EMBL" id="GGL60071.1"/>
    </source>
</evidence>
<dbReference type="GO" id="GO:0030976">
    <property type="term" value="F:thiamine pyrophosphate binding"/>
    <property type="evidence" value="ECO:0007669"/>
    <property type="project" value="InterPro"/>
</dbReference>
<dbReference type="PANTHER" id="PTHR18968">
    <property type="entry name" value="THIAMINE PYROPHOSPHATE ENZYMES"/>
    <property type="match status" value="1"/>
</dbReference>
<dbReference type="AlphaFoldDB" id="A0A830FM72"/>
<evidence type="ECO:0000256" key="3">
    <source>
        <dbReference type="RuleBase" id="RU362132"/>
    </source>
</evidence>
<comment type="caution">
    <text evidence="7">The sequence shown here is derived from an EMBL/GenBank/DDBJ whole genome shotgun (WGS) entry which is preliminary data.</text>
</comment>
<dbReference type="Gene3D" id="3.40.50.1220">
    <property type="entry name" value="TPP-binding domain"/>
    <property type="match status" value="1"/>
</dbReference>
<evidence type="ECO:0000259" key="5">
    <source>
        <dbReference type="Pfam" id="PF02775"/>
    </source>
</evidence>
<dbReference type="GO" id="GO:0003984">
    <property type="term" value="F:acetolactate synthase activity"/>
    <property type="evidence" value="ECO:0007669"/>
    <property type="project" value="TreeGrafter"/>
</dbReference>
<evidence type="ECO:0000313" key="8">
    <source>
        <dbReference type="Proteomes" id="UP000607197"/>
    </source>
</evidence>
<dbReference type="SUPFAM" id="SSF52518">
    <property type="entry name" value="Thiamin diphosphate-binding fold (THDP-binding)"/>
    <property type="match status" value="2"/>
</dbReference>
<proteinExistence type="inferred from homology"/>
<dbReference type="EMBL" id="BMPG01000002">
    <property type="protein sequence ID" value="GGL60071.1"/>
    <property type="molecule type" value="Genomic_DNA"/>
</dbReference>
<sequence>MNAADRLVAGLEAEGVEYVYGLAGEETTDLLFAIRDSGLTFVPVRHEQGAAFMADVEGRLTGRAGVCFATLGPGATNLITGIADAQLDKSPLVAVTAQGGMETMHHESHQHLDIVETFDPVVKWNTRVHHPDITHEAVRKAFKVAETEKPGATHLELPEDVAATETAVESMPARGPAPESAPNPDAVADAAARLEAVDSPAVLAGNGAVRGRAADVLRAFVDRTEIPVASTYMAKGAIPDDSPQSLMTVDSGDGAGAAALAAADLVLAVGYDVAEHDPAGFHGADTPIVHVDSQPAEVYAEYDPAVEVVGNIARGVAAIDDATTGASFDTDWYAGYRNRVTDRLATEPEPDAPFTLEGVMPALRDALGNDDVLLSDTGRHKMVIAQEFPTFDANAVVISNGLATMGIAVPGAVAADLNTDGNVVAATGDGGFLMNAAELDTAQRLDCSFTTLVFRDDDLSLITEKQRETHGDSFGTELTNPDLVAFAESFGVDAYRPETRRDLRADLRRAVESDDLALVDVPVASL</sequence>
<dbReference type="Pfam" id="PF00205">
    <property type="entry name" value="TPP_enzyme_M"/>
    <property type="match status" value="1"/>
</dbReference>
<dbReference type="Pfam" id="PF02776">
    <property type="entry name" value="TPP_enzyme_N"/>
    <property type="match status" value="1"/>
</dbReference>
<dbReference type="SUPFAM" id="SSF52467">
    <property type="entry name" value="DHS-like NAD/FAD-binding domain"/>
    <property type="match status" value="1"/>
</dbReference>
<dbReference type="Pfam" id="PF02775">
    <property type="entry name" value="TPP_enzyme_C"/>
    <property type="match status" value="1"/>
</dbReference>
<dbReference type="InterPro" id="IPR012000">
    <property type="entry name" value="Thiamin_PyroP_enz_cen_dom"/>
</dbReference>
<dbReference type="InterPro" id="IPR045229">
    <property type="entry name" value="TPP_enz"/>
</dbReference>
<organism evidence="7 8">
    <name type="scientific">Halocalculus aciditolerans</name>
    <dbReference type="NCBI Taxonomy" id="1383812"/>
    <lineage>
        <taxon>Archaea</taxon>
        <taxon>Methanobacteriati</taxon>
        <taxon>Methanobacteriota</taxon>
        <taxon>Stenosarchaea group</taxon>
        <taxon>Halobacteria</taxon>
        <taxon>Halobacteriales</taxon>
        <taxon>Halobacteriaceae</taxon>
        <taxon>Halocalculus</taxon>
    </lineage>
</organism>
<gene>
    <name evidence="7" type="primary">ilvB</name>
    <name evidence="7" type="ORF">GCM10009039_17930</name>
</gene>
<dbReference type="CDD" id="cd07035">
    <property type="entry name" value="TPP_PYR_POX_like"/>
    <property type="match status" value="1"/>
</dbReference>
<feature type="domain" description="Thiamine pyrophosphate enzyme TPP-binding" evidence="5">
    <location>
        <begin position="376"/>
        <end position="521"/>
    </location>
</feature>
<accession>A0A830FM72</accession>
<dbReference type="OrthoDB" id="6837at2157"/>
<dbReference type="InterPro" id="IPR029061">
    <property type="entry name" value="THDP-binding"/>
</dbReference>
<dbReference type="RefSeq" id="WP_188978099.1">
    <property type="nucleotide sequence ID" value="NZ_BMPG01000002.1"/>
</dbReference>